<dbReference type="STRING" id="1130080.SAMN04488113_10496"/>
<dbReference type="RefSeq" id="WP_091633011.1">
    <property type="nucleotide sequence ID" value="NZ_FNYW01000004.1"/>
</dbReference>
<accession>A0A1H6S675</accession>
<dbReference type="EMBL" id="FNYW01000004">
    <property type="protein sequence ID" value="SEI59225.1"/>
    <property type="molecule type" value="Genomic_DNA"/>
</dbReference>
<sequence length="144" mass="15500">MKVFLGSDKAGLELKNVIKTYINKEINDLEVIDTTPEGAEDFVESSLAVTKSIKDNEGSTGILFDETGAGSFMAASKIKGIITAEISDEHSAKMTRDHNNASLITLGSGIVGDRLAKKITKTFLSAEYSGGRHQIRVDMLDAMC</sequence>
<keyword evidence="2" id="KW-0423">Lactose metabolism</keyword>
<proteinExistence type="inferred from homology"/>
<keyword evidence="3 4" id="KW-0413">Isomerase</keyword>
<organism evidence="4 5">
    <name type="scientific">Alkalibacterium gilvum</name>
    <dbReference type="NCBI Taxonomy" id="1130080"/>
    <lineage>
        <taxon>Bacteria</taxon>
        <taxon>Bacillati</taxon>
        <taxon>Bacillota</taxon>
        <taxon>Bacilli</taxon>
        <taxon>Lactobacillales</taxon>
        <taxon>Carnobacteriaceae</taxon>
        <taxon>Alkalibacterium</taxon>
    </lineage>
</organism>
<dbReference type="PIRSF" id="PIRSF005384">
    <property type="entry name" value="RpiB_LacA_B"/>
    <property type="match status" value="1"/>
</dbReference>
<dbReference type="GO" id="GO:0004751">
    <property type="term" value="F:ribose-5-phosphate isomerase activity"/>
    <property type="evidence" value="ECO:0007669"/>
    <property type="project" value="TreeGrafter"/>
</dbReference>
<dbReference type="GO" id="GO:0005988">
    <property type="term" value="P:lactose metabolic process"/>
    <property type="evidence" value="ECO:0007669"/>
    <property type="project" value="UniProtKB-KW"/>
</dbReference>
<name>A0A1H6S675_9LACT</name>
<dbReference type="Proteomes" id="UP000198564">
    <property type="component" value="Unassembled WGS sequence"/>
</dbReference>
<dbReference type="InterPro" id="IPR003500">
    <property type="entry name" value="RpiB_LacA_LacB"/>
</dbReference>
<evidence type="ECO:0000256" key="1">
    <source>
        <dbReference type="ARBA" id="ARBA00008754"/>
    </source>
</evidence>
<dbReference type="InterPro" id="IPR036569">
    <property type="entry name" value="RpiB_LacA_LacB_sf"/>
</dbReference>
<dbReference type="SUPFAM" id="SSF89623">
    <property type="entry name" value="Ribose/Galactose isomerase RpiB/AlsB"/>
    <property type="match status" value="1"/>
</dbReference>
<dbReference type="PANTHER" id="PTHR30345:SF5">
    <property type="entry name" value="GALACTOSE-6-PHOSPHATE ISOMERASE SUBUNIT LACA"/>
    <property type="match status" value="1"/>
</dbReference>
<evidence type="ECO:0000256" key="2">
    <source>
        <dbReference type="ARBA" id="ARBA00022736"/>
    </source>
</evidence>
<dbReference type="GO" id="GO:0019316">
    <property type="term" value="P:D-allose catabolic process"/>
    <property type="evidence" value="ECO:0007669"/>
    <property type="project" value="TreeGrafter"/>
</dbReference>
<comment type="similarity">
    <text evidence="1">Belongs to the LacAB/RpiB family.</text>
</comment>
<dbReference type="PANTHER" id="PTHR30345">
    <property type="entry name" value="RIBOSE-5-PHOSPHATE ISOMERASE B"/>
    <property type="match status" value="1"/>
</dbReference>
<dbReference type="NCBIfam" id="NF006380">
    <property type="entry name" value="PRK08621.1"/>
    <property type="match status" value="1"/>
</dbReference>
<dbReference type="NCBIfam" id="TIGR00689">
    <property type="entry name" value="rpiB_lacA_lacB"/>
    <property type="match status" value="1"/>
</dbReference>
<evidence type="ECO:0000313" key="4">
    <source>
        <dbReference type="EMBL" id="SEI59225.1"/>
    </source>
</evidence>
<dbReference type="GO" id="GO:0009052">
    <property type="term" value="P:pentose-phosphate shunt, non-oxidative branch"/>
    <property type="evidence" value="ECO:0007669"/>
    <property type="project" value="TreeGrafter"/>
</dbReference>
<gene>
    <name evidence="4" type="ORF">SAMN04488113_10496</name>
</gene>
<reference evidence="5" key="1">
    <citation type="submission" date="2016-10" db="EMBL/GenBank/DDBJ databases">
        <authorList>
            <person name="Varghese N."/>
            <person name="Submissions S."/>
        </authorList>
    </citation>
    <scope>NUCLEOTIDE SEQUENCE [LARGE SCALE GENOMIC DNA]</scope>
    <source>
        <strain evidence="5">DSM 25751</strain>
    </source>
</reference>
<evidence type="ECO:0000256" key="3">
    <source>
        <dbReference type="ARBA" id="ARBA00023235"/>
    </source>
</evidence>
<dbReference type="Pfam" id="PF02502">
    <property type="entry name" value="LacAB_rpiB"/>
    <property type="match status" value="1"/>
</dbReference>
<evidence type="ECO:0000313" key="5">
    <source>
        <dbReference type="Proteomes" id="UP000198564"/>
    </source>
</evidence>
<dbReference type="Gene3D" id="3.40.1400.10">
    <property type="entry name" value="Sugar-phosphate isomerase, RpiB/LacA/LacB"/>
    <property type="match status" value="1"/>
</dbReference>
<protein>
    <submittedName>
        <fullName evidence="4">Galactose-6-phosphate isomerase lacA subunit</fullName>
    </submittedName>
</protein>
<dbReference type="OrthoDB" id="1778624at2"/>
<dbReference type="AlphaFoldDB" id="A0A1H6S675"/>
<keyword evidence="5" id="KW-1185">Reference proteome</keyword>